<comment type="caution">
    <text evidence="4">The sequence shown here is derived from an EMBL/GenBank/DDBJ whole genome shotgun (WGS) entry which is preliminary data.</text>
</comment>
<sequence>MRLDSLFVMVVWWLALMMTCVAGDAASKGVKNVLAFGGNGFIGSEVLDALFTDPTQYYSVTLVSRGNWYFDSATRIKPKLHKTISCDREDSDLEFCTDLVTYIKETPRIDIVLDFSAYNAAVMSASLDLLNEKGPDKVGVYVFISSDSIYEVCRGSATPRVAGEEDDKRPESEEERNLLNEGDSYGNDKLECEELLRGPGNKIPYLIFRLPDVLGARDTTDRWWTYQMWIEFYDFLKVPLLIPVENRKLKTSYVYVKDVARAILLALNKPESWKSVYNLGLEEPLTLQEFFERMAVAVRGQGREAVTFDTGEFNVFPSVSRGSVTIEKAKRVLEWEPSTWETVFKETVPFYKEAFYKFTSERDDASNQLTRFVVPRHRKGEFLRIIDELAANPGISLDEHLATLGGGSNDQGGGGSQVTPEQLFEEMMTRTEL</sequence>
<feature type="signal peptide" evidence="2">
    <location>
        <begin position="1"/>
        <end position="22"/>
    </location>
</feature>
<dbReference type="EMBL" id="LNIX01000049">
    <property type="protein sequence ID" value="OXA38076.1"/>
    <property type="molecule type" value="Genomic_DNA"/>
</dbReference>
<dbReference type="GO" id="GO:0005829">
    <property type="term" value="C:cytosol"/>
    <property type="evidence" value="ECO:0007669"/>
    <property type="project" value="TreeGrafter"/>
</dbReference>
<dbReference type="GO" id="GO:0003978">
    <property type="term" value="F:UDP-glucose 4-epimerase activity"/>
    <property type="evidence" value="ECO:0007669"/>
    <property type="project" value="TreeGrafter"/>
</dbReference>
<keyword evidence="5" id="KW-1185">Reference proteome</keyword>
<evidence type="ECO:0000256" key="2">
    <source>
        <dbReference type="SAM" id="SignalP"/>
    </source>
</evidence>
<evidence type="ECO:0000313" key="5">
    <source>
        <dbReference type="Proteomes" id="UP000198287"/>
    </source>
</evidence>
<organism evidence="4 5">
    <name type="scientific">Folsomia candida</name>
    <name type="common">Springtail</name>
    <dbReference type="NCBI Taxonomy" id="158441"/>
    <lineage>
        <taxon>Eukaryota</taxon>
        <taxon>Metazoa</taxon>
        <taxon>Ecdysozoa</taxon>
        <taxon>Arthropoda</taxon>
        <taxon>Hexapoda</taxon>
        <taxon>Collembola</taxon>
        <taxon>Entomobryomorpha</taxon>
        <taxon>Isotomoidea</taxon>
        <taxon>Isotomidae</taxon>
        <taxon>Proisotominae</taxon>
        <taxon>Folsomia</taxon>
    </lineage>
</organism>
<dbReference type="PANTHER" id="PTHR43725:SF32">
    <property type="entry name" value="NAD-DEPENDENT EPIMERASE_DEHYDRATASE DOMAIN-CONTAINING PROTEIN"/>
    <property type="match status" value="1"/>
</dbReference>
<dbReference type="STRING" id="158441.A0A226D1B0"/>
<dbReference type="PANTHER" id="PTHR43725">
    <property type="entry name" value="UDP-GLUCOSE 4-EPIMERASE"/>
    <property type="match status" value="1"/>
</dbReference>
<dbReference type="GO" id="GO:0005996">
    <property type="term" value="P:monosaccharide metabolic process"/>
    <property type="evidence" value="ECO:0007669"/>
    <property type="project" value="TreeGrafter"/>
</dbReference>
<feature type="domain" description="NAD-dependent epimerase/dehydratase" evidence="3">
    <location>
        <begin position="36"/>
        <end position="280"/>
    </location>
</feature>
<protein>
    <submittedName>
        <fullName evidence="4">Chloroplast stem-loop binding protein of 41 kDa b, chloroplastic</fullName>
    </submittedName>
</protein>
<dbReference type="Proteomes" id="UP000198287">
    <property type="component" value="Unassembled WGS sequence"/>
</dbReference>
<dbReference type="OMA" id="RGNWYFD"/>
<dbReference type="Gene3D" id="3.40.50.720">
    <property type="entry name" value="NAD(P)-binding Rossmann-like Domain"/>
    <property type="match status" value="1"/>
</dbReference>
<evidence type="ECO:0000313" key="4">
    <source>
        <dbReference type="EMBL" id="OXA38076.1"/>
    </source>
</evidence>
<dbReference type="AlphaFoldDB" id="A0A226D1B0"/>
<evidence type="ECO:0000259" key="3">
    <source>
        <dbReference type="Pfam" id="PF01370"/>
    </source>
</evidence>
<proteinExistence type="predicted"/>
<gene>
    <name evidence="4" type="ORF">Fcan01_27241</name>
</gene>
<keyword evidence="2" id="KW-0732">Signal</keyword>
<feature type="chain" id="PRO_5013234397" evidence="2">
    <location>
        <begin position="23"/>
        <end position="433"/>
    </location>
</feature>
<feature type="compositionally biased region" description="Basic and acidic residues" evidence="1">
    <location>
        <begin position="162"/>
        <end position="178"/>
    </location>
</feature>
<feature type="region of interest" description="Disordered" evidence="1">
    <location>
        <begin position="160"/>
        <end position="185"/>
    </location>
</feature>
<dbReference type="InterPro" id="IPR001509">
    <property type="entry name" value="Epimerase_deHydtase"/>
</dbReference>
<dbReference type="InterPro" id="IPR036291">
    <property type="entry name" value="NAD(P)-bd_dom_sf"/>
</dbReference>
<reference evidence="4 5" key="1">
    <citation type="submission" date="2015-12" db="EMBL/GenBank/DDBJ databases">
        <title>The genome of Folsomia candida.</title>
        <authorList>
            <person name="Faddeeva A."/>
            <person name="Derks M.F."/>
            <person name="Anvar Y."/>
            <person name="Smit S."/>
            <person name="Van Straalen N."/>
            <person name="Roelofs D."/>
        </authorList>
    </citation>
    <scope>NUCLEOTIDE SEQUENCE [LARGE SCALE GENOMIC DNA]</scope>
    <source>
        <strain evidence="4 5">VU population</strain>
        <tissue evidence="4">Whole body</tissue>
    </source>
</reference>
<dbReference type="OrthoDB" id="8250064at2759"/>
<accession>A0A226D1B0</accession>
<dbReference type="Pfam" id="PF01370">
    <property type="entry name" value="Epimerase"/>
    <property type="match status" value="1"/>
</dbReference>
<evidence type="ECO:0000256" key="1">
    <source>
        <dbReference type="SAM" id="MobiDB-lite"/>
    </source>
</evidence>
<dbReference type="SUPFAM" id="SSF51735">
    <property type="entry name" value="NAD(P)-binding Rossmann-fold domains"/>
    <property type="match status" value="1"/>
</dbReference>
<name>A0A226D1B0_FOLCA</name>